<evidence type="ECO:0008006" key="7">
    <source>
        <dbReference type="Google" id="ProtNLM"/>
    </source>
</evidence>
<feature type="domain" description="Chalcone/stilbene synthase C-terminal" evidence="4">
    <location>
        <begin position="239"/>
        <end position="386"/>
    </location>
</feature>
<evidence type="ECO:0000256" key="1">
    <source>
        <dbReference type="ARBA" id="ARBA00005531"/>
    </source>
</evidence>
<dbReference type="PIRSF" id="PIRSF000451">
    <property type="entry name" value="PKS_III"/>
    <property type="match status" value="1"/>
</dbReference>
<feature type="domain" description="Chalcone/stilbene synthase N-terminal" evidence="3">
    <location>
        <begin position="5"/>
        <end position="228"/>
    </location>
</feature>
<comment type="caution">
    <text evidence="5">The sequence shown here is derived from an EMBL/GenBank/DDBJ whole genome shotgun (WGS) entry which is preliminary data.</text>
</comment>
<dbReference type="InterPro" id="IPR016039">
    <property type="entry name" value="Thiolase-like"/>
</dbReference>
<keyword evidence="2" id="KW-0012">Acyltransferase</keyword>
<sequence>MVTVNEVRKAQRAEGTATVLAIGTANPPNVVDQSSYPDFFFRITNSEHKTELKEKFQRICEASGIKKRHMHLTEDILLENPNIGEYMEISLNARQNIMVVETPKLAKEAALKAIKEWGQPMSKITHMVCSTCSGIEIPGIDYQLIKLLGLYTSVNRVMMYNTGGFGGGAVLRVAKDLAENNKGARVLVVCSELNMVSFHGPSETHLDNLVGQAIFGDGAAAAIVGADPITEVEKPLFKLVSTIQTILPDSDRSLMGYLKEAGLVLYLNKNVPQIFSNNIEKSLVEAFQPLGITDWNSIFWVAHPGSRAILDQVEAKLGLKPEKLLASRQILAEYGNMSSASVLFIMDVMRKKSAENRLKTTGEGFEWGVLMGFGAGLTLETVVLHSGAI</sequence>
<dbReference type="Pfam" id="PF00195">
    <property type="entry name" value="Chal_sti_synt_N"/>
    <property type="match status" value="1"/>
</dbReference>
<dbReference type="GO" id="GO:0005783">
    <property type="term" value="C:endoplasmic reticulum"/>
    <property type="evidence" value="ECO:0007669"/>
    <property type="project" value="UniProtKB-ARBA"/>
</dbReference>
<dbReference type="Proteomes" id="UP001054252">
    <property type="component" value="Unassembled WGS sequence"/>
</dbReference>
<keyword evidence="2" id="KW-0808">Transferase</keyword>
<organism evidence="5 6">
    <name type="scientific">Rubroshorea leprosula</name>
    <dbReference type="NCBI Taxonomy" id="152421"/>
    <lineage>
        <taxon>Eukaryota</taxon>
        <taxon>Viridiplantae</taxon>
        <taxon>Streptophyta</taxon>
        <taxon>Embryophyta</taxon>
        <taxon>Tracheophyta</taxon>
        <taxon>Spermatophyta</taxon>
        <taxon>Magnoliopsida</taxon>
        <taxon>eudicotyledons</taxon>
        <taxon>Gunneridae</taxon>
        <taxon>Pentapetalae</taxon>
        <taxon>rosids</taxon>
        <taxon>malvids</taxon>
        <taxon>Malvales</taxon>
        <taxon>Dipterocarpaceae</taxon>
        <taxon>Rubroshorea</taxon>
    </lineage>
</organism>
<protein>
    <recommendedName>
        <fullName evidence="7">Chalcone synthase</fullName>
    </recommendedName>
</protein>
<dbReference type="GO" id="GO:0030639">
    <property type="term" value="P:polyketide biosynthetic process"/>
    <property type="evidence" value="ECO:0007669"/>
    <property type="project" value="TreeGrafter"/>
</dbReference>
<dbReference type="Gene3D" id="3.40.47.10">
    <property type="match status" value="2"/>
</dbReference>
<dbReference type="FunFam" id="3.40.47.10:FF:000014">
    <property type="entry name" value="Chalcone synthase 1"/>
    <property type="match status" value="1"/>
</dbReference>
<dbReference type="Pfam" id="PF02797">
    <property type="entry name" value="Chal_sti_synt_C"/>
    <property type="match status" value="1"/>
</dbReference>
<evidence type="ECO:0000313" key="5">
    <source>
        <dbReference type="EMBL" id="GKV27592.1"/>
    </source>
</evidence>
<dbReference type="InterPro" id="IPR001099">
    <property type="entry name" value="Chalcone/stilbene_synt_N"/>
</dbReference>
<dbReference type="EMBL" id="BPVZ01000076">
    <property type="protein sequence ID" value="GKV27592.1"/>
    <property type="molecule type" value="Genomic_DNA"/>
</dbReference>
<evidence type="ECO:0000313" key="6">
    <source>
        <dbReference type="Proteomes" id="UP001054252"/>
    </source>
</evidence>
<gene>
    <name evidence="5" type="ORF">SLEP1_g36752</name>
</gene>
<dbReference type="AlphaFoldDB" id="A0AAV5KSY5"/>
<dbReference type="SUPFAM" id="SSF53901">
    <property type="entry name" value="Thiolase-like"/>
    <property type="match status" value="2"/>
</dbReference>
<dbReference type="FunFam" id="3.40.47.10:FF:000025">
    <property type="entry name" value="Chalcone synthase 2"/>
    <property type="match status" value="1"/>
</dbReference>
<dbReference type="InterPro" id="IPR012328">
    <property type="entry name" value="Chalcone/stilbene_synt_C"/>
</dbReference>
<proteinExistence type="inferred from homology"/>
<evidence type="ECO:0000259" key="3">
    <source>
        <dbReference type="Pfam" id="PF00195"/>
    </source>
</evidence>
<dbReference type="PANTHER" id="PTHR11877:SF80">
    <property type="entry name" value="CHALCONE SYNTHASE 1"/>
    <property type="match status" value="1"/>
</dbReference>
<dbReference type="GO" id="GO:0016747">
    <property type="term" value="F:acyltransferase activity, transferring groups other than amino-acyl groups"/>
    <property type="evidence" value="ECO:0007669"/>
    <property type="project" value="InterPro"/>
</dbReference>
<accession>A0AAV5KSY5</accession>
<name>A0AAV5KSY5_9ROSI</name>
<evidence type="ECO:0000259" key="4">
    <source>
        <dbReference type="Pfam" id="PF02797"/>
    </source>
</evidence>
<dbReference type="PANTHER" id="PTHR11877">
    <property type="entry name" value="HYDROXYMETHYLGLUTARYL-COA SYNTHASE"/>
    <property type="match status" value="1"/>
</dbReference>
<keyword evidence="6" id="KW-1185">Reference proteome</keyword>
<dbReference type="InterPro" id="IPR011141">
    <property type="entry name" value="Polyketide_synthase_type-III"/>
</dbReference>
<reference evidence="5 6" key="1">
    <citation type="journal article" date="2021" name="Commun. Biol.">
        <title>The genome of Shorea leprosula (Dipterocarpaceae) highlights the ecological relevance of drought in aseasonal tropical rainforests.</title>
        <authorList>
            <person name="Ng K.K.S."/>
            <person name="Kobayashi M.J."/>
            <person name="Fawcett J.A."/>
            <person name="Hatakeyama M."/>
            <person name="Paape T."/>
            <person name="Ng C.H."/>
            <person name="Ang C.C."/>
            <person name="Tnah L.H."/>
            <person name="Lee C.T."/>
            <person name="Nishiyama T."/>
            <person name="Sese J."/>
            <person name="O'Brien M.J."/>
            <person name="Copetti D."/>
            <person name="Mohd Noor M.I."/>
            <person name="Ong R.C."/>
            <person name="Putra M."/>
            <person name="Sireger I.Z."/>
            <person name="Indrioko S."/>
            <person name="Kosugi Y."/>
            <person name="Izuno A."/>
            <person name="Isagi Y."/>
            <person name="Lee S.L."/>
            <person name="Shimizu K.K."/>
        </authorList>
    </citation>
    <scope>NUCLEOTIDE SEQUENCE [LARGE SCALE GENOMIC DNA]</scope>
    <source>
        <strain evidence="5">214</strain>
    </source>
</reference>
<evidence type="ECO:0000256" key="2">
    <source>
        <dbReference type="RuleBase" id="RU003633"/>
    </source>
</evidence>
<comment type="similarity">
    <text evidence="1 2">Belongs to the thiolase-like superfamily. Chalcone/stilbene synthases family.</text>
</comment>
<dbReference type="CDD" id="cd00831">
    <property type="entry name" value="CHS_like"/>
    <property type="match status" value="1"/>
</dbReference>